<evidence type="ECO:0000256" key="1">
    <source>
        <dbReference type="SAM" id="Phobius"/>
    </source>
</evidence>
<sequence length="141" mass="16294">MSDSFFRHGTLHNIYRLLADPEHPRISMDRRVYEAVIFLSMIFLSGSMSLLLLAYVKVYFSGDRVDVEWQYVAMFSGMLLFSWFWGSYHVVTTGKVRRLRVCTCLCCCGATQNSNGWMKKSGWGHDLENGAGMFKENLKRL</sequence>
<organism evidence="2 3">
    <name type="scientific">Cadophora malorum</name>
    <dbReference type="NCBI Taxonomy" id="108018"/>
    <lineage>
        <taxon>Eukaryota</taxon>
        <taxon>Fungi</taxon>
        <taxon>Dikarya</taxon>
        <taxon>Ascomycota</taxon>
        <taxon>Pezizomycotina</taxon>
        <taxon>Leotiomycetes</taxon>
        <taxon>Helotiales</taxon>
        <taxon>Ploettnerulaceae</taxon>
        <taxon>Cadophora</taxon>
    </lineage>
</organism>
<dbReference type="AlphaFoldDB" id="A0A8H7WFK2"/>
<comment type="caution">
    <text evidence="2">The sequence shown here is derived from an EMBL/GenBank/DDBJ whole genome shotgun (WGS) entry which is preliminary data.</text>
</comment>
<evidence type="ECO:0000313" key="2">
    <source>
        <dbReference type="EMBL" id="KAG4423959.1"/>
    </source>
</evidence>
<keyword evidence="3" id="KW-1185">Reference proteome</keyword>
<evidence type="ECO:0000313" key="3">
    <source>
        <dbReference type="Proteomes" id="UP000664132"/>
    </source>
</evidence>
<feature type="transmembrane region" description="Helical" evidence="1">
    <location>
        <begin position="35"/>
        <end position="56"/>
    </location>
</feature>
<accession>A0A8H7WFK2</accession>
<reference evidence="2" key="1">
    <citation type="submission" date="2021-02" db="EMBL/GenBank/DDBJ databases">
        <title>Genome sequence Cadophora malorum strain M34.</title>
        <authorList>
            <person name="Stefanovic E."/>
            <person name="Vu D."/>
            <person name="Scully C."/>
            <person name="Dijksterhuis J."/>
            <person name="Roader J."/>
            <person name="Houbraken J."/>
        </authorList>
    </citation>
    <scope>NUCLEOTIDE SEQUENCE</scope>
    <source>
        <strain evidence="2">M34</strain>
    </source>
</reference>
<keyword evidence="1" id="KW-0812">Transmembrane</keyword>
<protein>
    <submittedName>
        <fullName evidence="2">Uncharacterized protein</fullName>
    </submittedName>
</protein>
<proteinExistence type="predicted"/>
<keyword evidence="1" id="KW-0472">Membrane</keyword>
<keyword evidence="1" id="KW-1133">Transmembrane helix</keyword>
<name>A0A8H7WFK2_9HELO</name>
<gene>
    <name evidence="2" type="ORF">IFR04_002954</name>
</gene>
<feature type="transmembrane region" description="Helical" evidence="1">
    <location>
        <begin position="71"/>
        <end position="91"/>
    </location>
</feature>
<dbReference type="EMBL" id="JAFJYH010000027">
    <property type="protein sequence ID" value="KAG4423959.1"/>
    <property type="molecule type" value="Genomic_DNA"/>
</dbReference>
<dbReference type="Proteomes" id="UP000664132">
    <property type="component" value="Unassembled WGS sequence"/>
</dbReference>